<dbReference type="Pfam" id="PF02321">
    <property type="entry name" value="OEP"/>
    <property type="match status" value="2"/>
</dbReference>
<keyword evidence="3" id="KW-0813">Transport</keyword>
<protein>
    <submittedName>
        <fullName evidence="9">TolC family outer membrane protein</fullName>
    </submittedName>
</protein>
<dbReference type="InterPro" id="IPR003423">
    <property type="entry name" value="OMP_efflux"/>
</dbReference>
<keyword evidence="8" id="KW-0732">Signal</keyword>
<keyword evidence="5" id="KW-0812">Transmembrane</keyword>
<dbReference type="GO" id="GO:1990281">
    <property type="term" value="C:efflux pump complex"/>
    <property type="evidence" value="ECO:0007669"/>
    <property type="project" value="TreeGrafter"/>
</dbReference>
<keyword evidence="10" id="KW-1185">Reference proteome</keyword>
<keyword evidence="6" id="KW-0472">Membrane</keyword>
<evidence type="ECO:0000256" key="3">
    <source>
        <dbReference type="ARBA" id="ARBA00022448"/>
    </source>
</evidence>
<evidence type="ECO:0000256" key="2">
    <source>
        <dbReference type="ARBA" id="ARBA00007613"/>
    </source>
</evidence>
<keyword evidence="7" id="KW-0998">Cell outer membrane</keyword>
<evidence type="ECO:0000256" key="8">
    <source>
        <dbReference type="SAM" id="SignalP"/>
    </source>
</evidence>
<feature type="chain" id="PRO_5022759306" evidence="8">
    <location>
        <begin position="28"/>
        <end position="472"/>
    </location>
</feature>
<dbReference type="EMBL" id="CP040818">
    <property type="protein sequence ID" value="QDL90710.1"/>
    <property type="molecule type" value="Genomic_DNA"/>
</dbReference>
<name>A0A5B8FUG0_9RHOB</name>
<gene>
    <name evidence="9" type="ORF">FDP22_02245</name>
</gene>
<dbReference type="InterPro" id="IPR051906">
    <property type="entry name" value="TolC-like"/>
</dbReference>
<accession>A0A5B8FUG0</accession>
<sequence>MNLDNSRRAIAGIAVALGLAMPVASTAQTLPDALVKAYESNPTLRISRSRLLQADEQVAQARSDLLPDITANGSVGAVSEFTRQGRTVGPEDTTQLQGGASIDGSITLGSFGRTQAQIDSAVASVLAARSSLTGVEQDVLLDAATAFMDVRRDIRFVDIARNNVRVINEQLRATQDRFDVGEVTRTDVSQAEAALAAARANLAASTGSLSQSRAAFLAAVGEEATDLAPPPPIPDLPASEAAAEAVAMREHPVLVSARYTEEAAMHDVELAKAGLNPLLTLNGSVYYDHAQAAFHDTSTNEDTLGALIQLQIQVPLYRGGELDSIVRQAEAIVAQRRAETQDTARTIRQSVQLAWSGLAVARASIRANQEQIDAAEVAFNGVVEEAKYGERTTLDVLDSEQTLLEARSDLVSAQRDEFVAAYNLLSAMGLLTVAHLGLTVTPYDPTANYEYVRTNPPNEDGLRLEKIIDRWN</sequence>
<evidence type="ECO:0000313" key="10">
    <source>
        <dbReference type="Proteomes" id="UP000305888"/>
    </source>
</evidence>
<comment type="similarity">
    <text evidence="2">Belongs to the outer membrane factor (OMF) (TC 1.B.17) family.</text>
</comment>
<evidence type="ECO:0000256" key="6">
    <source>
        <dbReference type="ARBA" id="ARBA00023136"/>
    </source>
</evidence>
<dbReference type="OrthoDB" id="9789368at2"/>
<dbReference type="Proteomes" id="UP000305888">
    <property type="component" value="Chromosome"/>
</dbReference>
<dbReference type="GO" id="GO:0009279">
    <property type="term" value="C:cell outer membrane"/>
    <property type="evidence" value="ECO:0007669"/>
    <property type="project" value="UniProtKB-SubCell"/>
</dbReference>
<evidence type="ECO:0000256" key="4">
    <source>
        <dbReference type="ARBA" id="ARBA00022452"/>
    </source>
</evidence>
<organism evidence="9 10">
    <name type="scientific">Paroceanicella profunda</name>
    <dbReference type="NCBI Taxonomy" id="2579971"/>
    <lineage>
        <taxon>Bacteria</taxon>
        <taxon>Pseudomonadati</taxon>
        <taxon>Pseudomonadota</taxon>
        <taxon>Alphaproteobacteria</taxon>
        <taxon>Rhodobacterales</taxon>
        <taxon>Paracoccaceae</taxon>
        <taxon>Paroceanicella</taxon>
    </lineage>
</organism>
<dbReference type="RefSeq" id="WP_138576593.1">
    <property type="nucleotide sequence ID" value="NZ_CP040818.1"/>
</dbReference>
<dbReference type="PANTHER" id="PTHR30026:SF22">
    <property type="entry name" value="OUTER MEMBRANE EFFLUX PROTEIN"/>
    <property type="match status" value="1"/>
</dbReference>
<dbReference type="PANTHER" id="PTHR30026">
    <property type="entry name" value="OUTER MEMBRANE PROTEIN TOLC"/>
    <property type="match status" value="1"/>
</dbReference>
<dbReference type="KEGG" id="ppru:FDP22_02245"/>
<evidence type="ECO:0000256" key="5">
    <source>
        <dbReference type="ARBA" id="ARBA00022692"/>
    </source>
</evidence>
<dbReference type="AlphaFoldDB" id="A0A5B8FUG0"/>
<feature type="signal peptide" evidence="8">
    <location>
        <begin position="1"/>
        <end position="27"/>
    </location>
</feature>
<dbReference type="NCBIfam" id="TIGR01844">
    <property type="entry name" value="type_I_sec_TolC"/>
    <property type="match status" value="1"/>
</dbReference>
<dbReference type="GO" id="GO:0015562">
    <property type="term" value="F:efflux transmembrane transporter activity"/>
    <property type="evidence" value="ECO:0007669"/>
    <property type="project" value="InterPro"/>
</dbReference>
<comment type="subcellular location">
    <subcellularLocation>
        <location evidence="1">Cell outer membrane</location>
    </subcellularLocation>
</comment>
<keyword evidence="4" id="KW-1134">Transmembrane beta strand</keyword>
<dbReference type="InterPro" id="IPR010130">
    <property type="entry name" value="T1SS_OMP_TolC"/>
</dbReference>
<dbReference type="Gene3D" id="1.20.1600.10">
    <property type="entry name" value="Outer membrane efflux proteins (OEP)"/>
    <property type="match status" value="1"/>
</dbReference>
<evidence type="ECO:0000256" key="7">
    <source>
        <dbReference type="ARBA" id="ARBA00023237"/>
    </source>
</evidence>
<evidence type="ECO:0000256" key="1">
    <source>
        <dbReference type="ARBA" id="ARBA00004442"/>
    </source>
</evidence>
<reference evidence="9 10" key="1">
    <citation type="submission" date="2019-06" db="EMBL/GenBank/DDBJ databases">
        <title>Genome sequence of Rhodobacteraceae bacterium D4M1.</title>
        <authorList>
            <person name="Cao J."/>
        </authorList>
    </citation>
    <scope>NUCLEOTIDE SEQUENCE [LARGE SCALE GENOMIC DNA]</scope>
    <source>
        <strain evidence="9 10">D4M1</strain>
    </source>
</reference>
<dbReference type="SUPFAM" id="SSF56954">
    <property type="entry name" value="Outer membrane efflux proteins (OEP)"/>
    <property type="match status" value="1"/>
</dbReference>
<dbReference type="GO" id="GO:0015288">
    <property type="term" value="F:porin activity"/>
    <property type="evidence" value="ECO:0007669"/>
    <property type="project" value="TreeGrafter"/>
</dbReference>
<evidence type="ECO:0000313" key="9">
    <source>
        <dbReference type="EMBL" id="QDL90710.1"/>
    </source>
</evidence>
<proteinExistence type="inferred from homology"/>